<feature type="domain" description="Chromo" evidence="8">
    <location>
        <begin position="201"/>
        <end position="233"/>
    </location>
</feature>
<dbReference type="PROSITE" id="PS51192">
    <property type="entry name" value="HELICASE_ATP_BIND_1"/>
    <property type="match status" value="1"/>
</dbReference>
<dbReference type="InterPro" id="IPR027417">
    <property type="entry name" value="P-loop_NTPase"/>
</dbReference>
<dbReference type="PROSITE" id="PS50013">
    <property type="entry name" value="CHROMO_2"/>
    <property type="match status" value="1"/>
</dbReference>
<dbReference type="Pfam" id="PF00271">
    <property type="entry name" value="Helicase_C"/>
    <property type="match status" value="1"/>
</dbReference>
<dbReference type="InterPro" id="IPR000330">
    <property type="entry name" value="SNF2_N"/>
</dbReference>
<feature type="compositionally biased region" description="Basic and acidic residues" evidence="7">
    <location>
        <begin position="928"/>
        <end position="962"/>
    </location>
</feature>
<dbReference type="InterPro" id="IPR016197">
    <property type="entry name" value="Chromo-like_dom_sf"/>
</dbReference>
<evidence type="ECO:0000256" key="7">
    <source>
        <dbReference type="SAM" id="MobiDB-lite"/>
    </source>
</evidence>
<evidence type="ECO:0000256" key="3">
    <source>
        <dbReference type="ARBA" id="ARBA00022741"/>
    </source>
</evidence>
<feature type="domain" description="Helicase C-terminal" evidence="10">
    <location>
        <begin position="612"/>
        <end position="767"/>
    </location>
</feature>
<protein>
    <submittedName>
        <fullName evidence="11">Choline dehydrogenase 6</fullName>
    </submittedName>
</protein>
<dbReference type="Pfam" id="PF00176">
    <property type="entry name" value="SNF2-rel_dom"/>
    <property type="match status" value="1"/>
</dbReference>
<feature type="compositionally biased region" description="Low complexity" evidence="7">
    <location>
        <begin position="990"/>
        <end position="1023"/>
    </location>
</feature>
<feature type="compositionally biased region" description="Acidic residues" evidence="7">
    <location>
        <begin position="909"/>
        <end position="927"/>
    </location>
</feature>
<keyword evidence="3" id="KW-0547">Nucleotide-binding</keyword>
<sequence length="1644" mass="193232">MSDSSVSEADGEYISDSFSESKSESDSGESEYQSESDSLTEFDSTSESESEASSISQIQSEYEYEYEYQYEIESDHDSTSHSYSNLDSVSGSEFDSDNFEKRKKRVDKPQRIIGINQPTFDEQSSSSVMYYVKFYDKSYRNCKWITKRELNRYDQMVYNLFKAKNQPFKEVPFYNEFLSPLFKNQYKLYKPDNVKFEEGYVIPERIISRRIREHRYQYLVKWLALEYYESTWEKDVPKELIENFIQINENPHSLRFKPGSNHPHQLIMFNESPDYKGGNKLTDYQVDALNWLQMCWLQKTNSILADEMGLGKTIEAISILDGLSKWYKNWGPFLIICPLSTFSNWRREFKKWTNFRVVSIFGEKKNRKVIKDNMFYCFDLKSNKVNKKKIVFDVLLLSYELLSVEIRFVRMFNFMYTIIDEAQRLKNTNSDFYHTCEKINSHHFLLMTGTPIQNNLYEIWSLLHFIDPKKFQNFEQFEQTYRDRENPETIEKLQEVLRPYIFRRKKIDVNLNIPEKEEIIIEVEMTQIQKTFSQLLFKDNLDILSDNSSSRLNLNNVMMQLRKLFCHPFLFHHLEVLSFSEYKQKHNIPYSTPLTEEEEIDSLILASGKTILIDKLLPKLKEGHHKVLIFSQFKMMLDILEDYLSFKKYQYERLDGECDSYSRALSIDRFQEDENSFIFLLSTKAGGLGINLTKADTVIIYDSDWNPQNDIQAQARCHRMGQKNKVNVYRLITRGSYESELFERASKKLALDFAVLDSAKIASKNDDNIESPLKNKKELELILKKGAYYIFKDDSNEIDKFCSENIEQILEHRSYTLKDFVSGGNSKFSKASFNAQINDSAFSQNDFWNKLIGTQSIIENHDKTNKNLILGIRKRKKIDYTFRSQNKKEVEKSSDESSDDLFNSPKEDENQEEEDLSNVSDFDLDLEEPQKRERHKKAESIDNPTKEEKLDQQTEEKKNDGAKKKRKRKRKRRHVKRIDAQTLLKDLADQSNQQEMQNNESQNQQQSPQTSSTQNNQGTQSPSHQLPSQSTRTKNNIVIQSLIHQLSSPSIRDKNNLGIKSLIHQPSSPLIRDKNNLGIKSLIHQPSSPSIRIQSSMHQLYALFNGYRNYQNIKYPVKEQQRTLQQKEQIIQSVIKNGMNVMNITKQKESSPLNQSKKELPTQFISSSKKNTAENNLSQSQRAQSMSILDFALFKTSIDQVIYKNALSVLTMHGIGALRFFVSDFVNEVAKSLISIVFLRLPQAQQQIFCLYIHQHIPNIKKQIMYTPYKELINNLFLNSLFNGNEYKIMVNCHNYDLLYRVAIYVSNNKLPQNFQFAPEMVQFGGWSAIEDFTAITMSPFLNKLSDVCEDDKFPFKKLVKKFPPLKEWIYQRIELMIREISKIIPDDFSIYEASNCSKPKELCNIDAFKRLNCHVIHPKQLNRCLQKKILRILYLYGLPLKNGIDKIIFILQNEVIDTELITIFIYKVLLKAIKYKPGLKELLDSIPKINNANDYTVNIDWIKEEAIEAVASNLDLILEVRKGCEWAIKNNSIQEIMNLLPEWKEITVHYKWWNSKSDHILFKMTAYYGFLLNSMMCHFFTSSLITDDDILEWREREILTLTPIIHPKSKYLDLIFTFELRKKRVVQIVDAIYLFKNMEIYIE</sequence>
<dbReference type="SMART" id="SM00490">
    <property type="entry name" value="HELICc"/>
    <property type="match status" value="1"/>
</dbReference>
<dbReference type="PROSITE" id="PS51194">
    <property type="entry name" value="HELICASE_CTER"/>
    <property type="match status" value="1"/>
</dbReference>
<dbReference type="Proteomes" id="UP001470230">
    <property type="component" value="Unassembled WGS sequence"/>
</dbReference>
<proteinExistence type="predicted"/>
<keyword evidence="6" id="KW-0539">Nucleus</keyword>
<comment type="caution">
    <text evidence="11">The sequence shown here is derived from an EMBL/GenBank/DDBJ whole genome shotgun (WGS) entry which is preliminary data.</text>
</comment>
<feature type="compositionally biased region" description="Polar residues" evidence="7">
    <location>
        <begin position="80"/>
        <end position="93"/>
    </location>
</feature>
<comment type="subcellular location">
    <subcellularLocation>
        <location evidence="1">Nucleus</location>
    </subcellularLocation>
</comment>
<dbReference type="InterPro" id="IPR000953">
    <property type="entry name" value="Chromo/chromo_shadow_dom"/>
</dbReference>
<evidence type="ECO:0000256" key="6">
    <source>
        <dbReference type="ARBA" id="ARBA00023242"/>
    </source>
</evidence>
<dbReference type="SMART" id="SM00487">
    <property type="entry name" value="DEXDc"/>
    <property type="match status" value="1"/>
</dbReference>
<keyword evidence="5" id="KW-0067">ATP-binding</keyword>
<feature type="region of interest" description="Disordered" evidence="7">
    <location>
        <begin position="73"/>
        <end position="101"/>
    </location>
</feature>
<feature type="compositionally biased region" description="Basic residues" evidence="7">
    <location>
        <begin position="963"/>
        <end position="976"/>
    </location>
</feature>
<feature type="region of interest" description="Disordered" evidence="7">
    <location>
        <begin position="884"/>
        <end position="1032"/>
    </location>
</feature>
<evidence type="ECO:0000256" key="4">
    <source>
        <dbReference type="ARBA" id="ARBA00022801"/>
    </source>
</evidence>
<evidence type="ECO:0000259" key="9">
    <source>
        <dbReference type="PROSITE" id="PS51192"/>
    </source>
</evidence>
<feature type="compositionally biased region" description="Basic and acidic residues" evidence="7">
    <location>
        <begin position="886"/>
        <end position="895"/>
    </location>
</feature>
<name>A0ABR2H2C3_9EUKA</name>
<feature type="region of interest" description="Disordered" evidence="7">
    <location>
        <begin position="1"/>
        <end position="58"/>
    </location>
</feature>
<evidence type="ECO:0000313" key="12">
    <source>
        <dbReference type="Proteomes" id="UP001470230"/>
    </source>
</evidence>
<keyword evidence="2" id="KW-0677">Repeat</keyword>
<evidence type="ECO:0000313" key="11">
    <source>
        <dbReference type="EMBL" id="KAK8840315.1"/>
    </source>
</evidence>
<dbReference type="Gene3D" id="3.40.50.300">
    <property type="entry name" value="P-loop containing nucleotide triphosphate hydrolases"/>
    <property type="match status" value="1"/>
</dbReference>
<feature type="domain" description="Helicase ATP-binding" evidence="9">
    <location>
        <begin position="293"/>
        <end position="469"/>
    </location>
</feature>
<dbReference type="SUPFAM" id="SSF52540">
    <property type="entry name" value="P-loop containing nucleoside triphosphate hydrolases"/>
    <property type="match status" value="2"/>
</dbReference>
<dbReference type="SUPFAM" id="SSF54160">
    <property type="entry name" value="Chromo domain-like"/>
    <property type="match status" value="1"/>
</dbReference>
<dbReference type="Gene3D" id="2.40.50.40">
    <property type="match status" value="1"/>
</dbReference>
<organism evidence="11 12">
    <name type="scientific">Tritrichomonas musculus</name>
    <dbReference type="NCBI Taxonomy" id="1915356"/>
    <lineage>
        <taxon>Eukaryota</taxon>
        <taxon>Metamonada</taxon>
        <taxon>Parabasalia</taxon>
        <taxon>Tritrichomonadida</taxon>
        <taxon>Tritrichomonadidae</taxon>
        <taxon>Tritrichomonas</taxon>
    </lineage>
</organism>
<evidence type="ECO:0000256" key="2">
    <source>
        <dbReference type="ARBA" id="ARBA00022737"/>
    </source>
</evidence>
<dbReference type="InterPro" id="IPR038718">
    <property type="entry name" value="SNF2-like_sf"/>
</dbReference>
<dbReference type="InterPro" id="IPR049730">
    <property type="entry name" value="SNF2/RAD54-like_C"/>
</dbReference>
<dbReference type="InterPro" id="IPR014001">
    <property type="entry name" value="Helicase_ATP-bd"/>
</dbReference>
<dbReference type="PANTHER" id="PTHR45623">
    <property type="entry name" value="CHROMODOMAIN-HELICASE-DNA-BINDING PROTEIN 3-RELATED-RELATED"/>
    <property type="match status" value="1"/>
</dbReference>
<dbReference type="Gene3D" id="3.40.50.10810">
    <property type="entry name" value="Tandem AAA-ATPase domain"/>
    <property type="match status" value="1"/>
</dbReference>
<evidence type="ECO:0000256" key="5">
    <source>
        <dbReference type="ARBA" id="ARBA00022840"/>
    </source>
</evidence>
<feature type="compositionally biased region" description="Acidic residues" evidence="7">
    <location>
        <begin position="26"/>
        <end position="50"/>
    </location>
</feature>
<reference evidence="11 12" key="1">
    <citation type="submission" date="2024-04" db="EMBL/GenBank/DDBJ databases">
        <title>Tritrichomonas musculus Genome.</title>
        <authorList>
            <person name="Alves-Ferreira E."/>
            <person name="Grigg M."/>
            <person name="Lorenzi H."/>
            <person name="Galac M."/>
        </authorList>
    </citation>
    <scope>NUCLEOTIDE SEQUENCE [LARGE SCALE GENOMIC DNA]</scope>
    <source>
        <strain evidence="11 12">EAF2021</strain>
    </source>
</reference>
<dbReference type="InterPro" id="IPR023780">
    <property type="entry name" value="Chromo_domain"/>
</dbReference>
<dbReference type="Pfam" id="PF00385">
    <property type="entry name" value="Chromo"/>
    <property type="match status" value="1"/>
</dbReference>
<evidence type="ECO:0000259" key="10">
    <source>
        <dbReference type="PROSITE" id="PS51194"/>
    </source>
</evidence>
<accession>A0ABR2H2C3</accession>
<evidence type="ECO:0000259" key="8">
    <source>
        <dbReference type="PROSITE" id="PS50013"/>
    </source>
</evidence>
<dbReference type="InterPro" id="IPR001650">
    <property type="entry name" value="Helicase_C-like"/>
</dbReference>
<gene>
    <name evidence="11" type="ORF">M9Y10_030871</name>
</gene>
<dbReference type="SMART" id="SM00298">
    <property type="entry name" value="CHROMO"/>
    <property type="match status" value="2"/>
</dbReference>
<evidence type="ECO:0000256" key="1">
    <source>
        <dbReference type="ARBA" id="ARBA00004123"/>
    </source>
</evidence>
<keyword evidence="12" id="KW-1185">Reference proteome</keyword>
<dbReference type="EMBL" id="JAPFFF010000047">
    <property type="protein sequence ID" value="KAK8840315.1"/>
    <property type="molecule type" value="Genomic_DNA"/>
</dbReference>
<keyword evidence="4" id="KW-0378">Hydrolase</keyword>
<dbReference type="CDD" id="cd18793">
    <property type="entry name" value="SF2_C_SNF"/>
    <property type="match status" value="1"/>
</dbReference>